<feature type="compositionally biased region" description="Gly residues" evidence="1">
    <location>
        <begin position="1"/>
        <end position="10"/>
    </location>
</feature>
<feature type="compositionally biased region" description="Gly residues" evidence="1">
    <location>
        <begin position="25"/>
        <end position="42"/>
    </location>
</feature>
<dbReference type="Proteomes" id="UP000249723">
    <property type="component" value="Unassembled WGS sequence"/>
</dbReference>
<evidence type="ECO:0000313" key="3">
    <source>
        <dbReference type="Proteomes" id="UP000249723"/>
    </source>
</evidence>
<dbReference type="AlphaFoldDB" id="A0A2X0LAF4"/>
<evidence type="ECO:0000313" key="2">
    <source>
        <dbReference type="EMBL" id="SDA01628.1"/>
    </source>
</evidence>
<keyword evidence="3" id="KW-1185">Reference proteome</keyword>
<dbReference type="SUPFAM" id="SSF56672">
    <property type="entry name" value="DNA/RNA polymerases"/>
    <property type="match status" value="1"/>
</dbReference>
<dbReference type="PANTHER" id="PTHR33050:SF7">
    <property type="entry name" value="RIBONUCLEASE H"/>
    <property type="match status" value="1"/>
</dbReference>
<name>A0A2X0LAF4_9BASI</name>
<proteinExistence type="predicted"/>
<reference evidence="3" key="1">
    <citation type="submission" date="2016-10" db="EMBL/GenBank/DDBJ databases">
        <authorList>
            <person name="Jeantristanb JTB J.-T."/>
            <person name="Ricardo R."/>
        </authorList>
    </citation>
    <scope>NUCLEOTIDE SEQUENCE [LARGE SCALE GENOMIC DNA]</scope>
</reference>
<accession>A0A2X0LAF4</accession>
<dbReference type="InterPro" id="IPR052055">
    <property type="entry name" value="Hepadnavirus_pol/RT"/>
</dbReference>
<dbReference type="PANTHER" id="PTHR33050">
    <property type="entry name" value="REVERSE TRANSCRIPTASE DOMAIN-CONTAINING PROTEIN"/>
    <property type="match status" value="1"/>
</dbReference>
<protein>
    <submittedName>
        <fullName evidence="2">BZ3500_MvSof-1268-A1-R1_Chr10-2g02858 protein</fullName>
    </submittedName>
</protein>
<dbReference type="EMBL" id="FMWP01000117">
    <property type="protein sequence ID" value="SDA01628.1"/>
    <property type="molecule type" value="Genomic_DNA"/>
</dbReference>
<gene>
    <name evidence="2" type="ORF">BZ3500_MVSOF-1268-A1-R1_CHR10-2G02858</name>
</gene>
<feature type="region of interest" description="Disordered" evidence="1">
    <location>
        <begin position="1"/>
        <end position="44"/>
    </location>
</feature>
<dbReference type="InterPro" id="IPR043502">
    <property type="entry name" value="DNA/RNA_pol_sf"/>
</dbReference>
<feature type="compositionally biased region" description="Basic and acidic residues" evidence="1">
    <location>
        <begin position="489"/>
        <end position="502"/>
    </location>
</feature>
<dbReference type="STRING" id="289078.A0A2X0LAF4"/>
<evidence type="ECO:0000256" key="1">
    <source>
        <dbReference type="SAM" id="MobiDB-lite"/>
    </source>
</evidence>
<sequence length="1251" mass="139099">MSDINLGGGETVAPPTPPPPPPPRGAGGAGGPVSAGTGGAGAGSSCLGAADAGANASGGGVNPQDLVLASFGRELYRSFQAGASDSQNKSFSSYKVTTSHSRSSLVAAYADSPVTVSSELFDIASNAARPEAVPLSLFTPGASIKAKLGQTISLATTKDRSATLQLGHQLDHLLTFDEWQPASFLYAALMADIFKTTNAGEAFLQHFSRVAVRATSKSWPLWLEYDIIVRANFWAHLARSCSDTASNSITIIDVSDFNPEAMVTAEHRCHRPTGDHLNYTASTGSLSTKLWSLSKVEIEAMVASMEGKRKEIFSTESSVTLTDVVRDAYSQVSSKSKKRPFAEPSGNHAPNIANYLPFGRPSVLQGASFQRDQPPNVFRGSSDTNFRPSYDNNFRSTPPYDSRSLAANRSGTGSILCIVCGSTSLDHPPARLCRKFDSDAFTRSIEFHSTSSVRTLQHWAAICQPMPPLSHQQLAAAVLMFHRPSRVSPMHDARRSQPESRRYGLPRSPTLDIADRPSNRQVCFAFNNGLHSSNHCDAGRLHVCSICGDSEHSARQCGARGFGFTLITRHYLRLYFYRMAMFGFTPYGHFRLYFLWLCSASFRMATFGRTSYGHVRIYFYHSAISGCTPFILPHPFSPEWPLSRNPLSDPVLFVSHVSHASSAPCQGIPLPHSFADQSVSLAPPPEQTNCCRNVLECGCHLYRHFLVVHTSYGPFSTGHCFSCSYVDKLSALPSITDLRAALTDVVTPLNPDRWQSAVDYLRVHRGKTPFEQVDSIPTQIRKGFDFGLRHLPREPFTPFTPSNHISNDDDASREAAAEELLRLLRDGRIAGPFDYDWLRLQVGSFRSNPLSVIEKRREPGQAPKHRVIENMSYPRAYDELTEIESCNDLLAANDFPCTWTTLAQLIRQFNTLPPSMQCFGFDFADAFYQVPLLPSQRLHMTICWEADVTQDFLKLRFPSITIFKQVDDVIVFCPDASVPRQEIEEAISDLGWKLVPDKGFDWTRRFTFVGIEWDLDRSTARIPEGKRVKYIAKVVEILSQPFDTRFSKTQIESLRSGALHKVRALHNVRRELSEWKELLGDANNLVYCFAMKPPSIHVDASSDASEIALGIVIDSRASVFPLPSNWKELRDAHITVAEAWAVEVLADVLIALNFRHVRLSIRCDSTGVLYSWRKGRSVNRWINKSIEYLRQLEATHDVSFVVDYVHTASNPADVVSRNILLPSHLRPFDFVLEHPMQRAIADYRPMPHFTF</sequence>
<organism evidence="2 3">
    <name type="scientific">Microbotryum saponariae</name>
    <dbReference type="NCBI Taxonomy" id="289078"/>
    <lineage>
        <taxon>Eukaryota</taxon>
        <taxon>Fungi</taxon>
        <taxon>Dikarya</taxon>
        <taxon>Basidiomycota</taxon>
        <taxon>Pucciniomycotina</taxon>
        <taxon>Microbotryomycetes</taxon>
        <taxon>Microbotryales</taxon>
        <taxon>Microbotryaceae</taxon>
        <taxon>Microbotryum</taxon>
    </lineage>
</organism>
<feature type="region of interest" description="Disordered" evidence="1">
    <location>
        <begin position="488"/>
        <end position="510"/>
    </location>
</feature>
<feature type="compositionally biased region" description="Pro residues" evidence="1">
    <location>
        <begin position="14"/>
        <end position="24"/>
    </location>
</feature>
<feature type="region of interest" description="Disordered" evidence="1">
    <location>
        <begin position="365"/>
        <end position="398"/>
    </location>
</feature>
<feature type="compositionally biased region" description="Polar residues" evidence="1">
    <location>
        <begin position="365"/>
        <end position="396"/>
    </location>
</feature>
<feature type="region of interest" description="Disordered" evidence="1">
    <location>
        <begin position="333"/>
        <end position="352"/>
    </location>
</feature>